<organism evidence="1 2">
    <name type="scientific">Candidatus Manganitrophus noduliformans</name>
    <dbReference type="NCBI Taxonomy" id="2606439"/>
    <lineage>
        <taxon>Bacteria</taxon>
        <taxon>Pseudomonadati</taxon>
        <taxon>Nitrospirota</taxon>
        <taxon>Nitrospiria</taxon>
        <taxon>Candidatus Troglogloeales</taxon>
        <taxon>Candidatus Manganitrophaceae</taxon>
        <taxon>Candidatus Manganitrophus</taxon>
    </lineage>
</organism>
<comment type="caution">
    <text evidence="1">The sequence shown here is derived from an EMBL/GenBank/DDBJ whole genome shotgun (WGS) entry which is preliminary data.</text>
</comment>
<dbReference type="RefSeq" id="WP_168060488.1">
    <property type="nucleotide sequence ID" value="NZ_VTOW01000002.1"/>
</dbReference>
<keyword evidence="2" id="KW-1185">Reference proteome</keyword>
<dbReference type="AlphaFoldDB" id="A0A7X6DQR0"/>
<reference evidence="1 2" key="1">
    <citation type="journal article" date="2020" name="Nature">
        <title>Bacterial chemolithoautotrophy via manganese oxidation.</title>
        <authorList>
            <person name="Yu H."/>
            <person name="Leadbetter J.R."/>
        </authorList>
    </citation>
    <scope>NUCLEOTIDE SEQUENCE [LARGE SCALE GENOMIC DNA]</scope>
    <source>
        <strain evidence="1 2">Mn-1</strain>
    </source>
</reference>
<dbReference type="Proteomes" id="UP000534783">
    <property type="component" value="Unassembled WGS sequence"/>
</dbReference>
<sequence>MSIKEKLSEAIDELNQASAAVEKQTQMDSEEAADTEWRISCLQTMVRYLLANCRVESLLRESLGERVRTLENEMKFLRELSGQPFDPPSDLPS</sequence>
<evidence type="ECO:0000313" key="1">
    <source>
        <dbReference type="EMBL" id="NKE71653.1"/>
    </source>
</evidence>
<evidence type="ECO:0000313" key="2">
    <source>
        <dbReference type="Proteomes" id="UP000534783"/>
    </source>
</evidence>
<accession>A0A7X6DQR0</accession>
<dbReference type="EMBL" id="VTOW01000002">
    <property type="protein sequence ID" value="NKE71653.1"/>
    <property type="molecule type" value="Genomic_DNA"/>
</dbReference>
<proteinExistence type="predicted"/>
<protein>
    <submittedName>
        <fullName evidence="1">Uncharacterized protein</fullName>
    </submittedName>
</protein>
<gene>
    <name evidence="1" type="ORF">MNODULE_12970</name>
</gene>
<name>A0A7X6DQR0_9BACT</name>